<dbReference type="AlphaFoldDB" id="A0A643K844"/>
<keyword evidence="2" id="KW-0472">Membrane</keyword>
<reference evidence="4" key="1">
    <citation type="submission" date="2019-09" db="EMBL/GenBank/DDBJ databases">
        <title>Genomic analysis of Haloferax sp. CBA1149.</title>
        <authorList>
            <person name="Roh S.W."/>
        </authorList>
    </citation>
    <scope>NUCLEOTIDE SEQUENCE</scope>
    <source>
        <strain evidence="4">CBA1149</strain>
    </source>
</reference>
<feature type="transmembrane region" description="Helical" evidence="2">
    <location>
        <begin position="243"/>
        <end position="264"/>
    </location>
</feature>
<dbReference type="PROSITE" id="PS00636">
    <property type="entry name" value="DNAJ_1"/>
    <property type="match status" value="1"/>
</dbReference>
<organism evidence="4">
    <name type="scientific">Haloferax sp. CBA1149</name>
    <dbReference type="NCBI Taxonomy" id="2650753"/>
    <lineage>
        <taxon>Archaea</taxon>
        <taxon>Methanobacteriati</taxon>
        <taxon>Methanobacteriota</taxon>
        <taxon>Stenosarchaea group</taxon>
        <taxon>Halobacteria</taxon>
        <taxon>Halobacteriales</taxon>
        <taxon>Haloferacaceae</taxon>
        <taxon>Haloferax</taxon>
    </lineage>
</organism>
<dbReference type="Gene3D" id="1.10.287.110">
    <property type="entry name" value="DnaJ domain"/>
    <property type="match status" value="1"/>
</dbReference>
<evidence type="ECO:0000259" key="3">
    <source>
        <dbReference type="PROSITE" id="PS50076"/>
    </source>
</evidence>
<dbReference type="InterPro" id="IPR001623">
    <property type="entry name" value="DnaJ_domain"/>
</dbReference>
<dbReference type="EMBL" id="VZUS01000001">
    <property type="protein sequence ID" value="KAB1189285.1"/>
    <property type="molecule type" value="Genomic_DNA"/>
</dbReference>
<feature type="transmembrane region" description="Helical" evidence="2">
    <location>
        <begin position="271"/>
        <end position="293"/>
    </location>
</feature>
<dbReference type="PANTHER" id="PTHR43096">
    <property type="entry name" value="DNAJ HOMOLOG 1, MITOCHONDRIAL-RELATED"/>
    <property type="match status" value="1"/>
</dbReference>
<gene>
    <name evidence="4" type="ORF">Hfx1149_12970</name>
</gene>
<feature type="region of interest" description="Disordered" evidence="1">
    <location>
        <begin position="82"/>
        <end position="238"/>
    </location>
</feature>
<feature type="domain" description="J" evidence="3">
    <location>
        <begin position="4"/>
        <end position="68"/>
    </location>
</feature>
<dbReference type="GO" id="GO:0042026">
    <property type="term" value="P:protein refolding"/>
    <property type="evidence" value="ECO:0007669"/>
    <property type="project" value="TreeGrafter"/>
</dbReference>
<sequence length="399" mass="41762">MPVDFYELLGVERDAEKSEIKQAFRQMAREYHPDVNDDERATAQFTVVRKAYEVLTDSAERADYDRLGHRTYVEKRLDGLNKFKFPGQAGNGGTSTESTSSSSSSRSSTASSSRSTRTSSSRTSSSRTSSTGSTSSSTRSSGGSSSRRTTSSRSTSSNRSSSGSSTRTSSRTSSSTRSRSSGSSSRSNTTTSGSSRSSSRTSRNRTSTGPSRTGGSGTTSRFQREQRQSDTTTQEESGPQPLWYGWGVSLVALVAYFGGLGWYLATDGYAFVTALVSIDTAAPVPALLAASPLSLPSLAALQAAASSSVSTLLLPSAGLLPGAALLLAVTLLVVVARFGHSWTTWLYALAATVPVVILAAGAVGVPRPLVVDLVGLVAVPLLGAGGFIVDAGRYLFATR</sequence>
<feature type="transmembrane region" description="Helical" evidence="2">
    <location>
        <begin position="313"/>
        <end position="338"/>
    </location>
</feature>
<dbReference type="GO" id="GO:0051082">
    <property type="term" value="F:unfolded protein binding"/>
    <property type="evidence" value="ECO:0007669"/>
    <property type="project" value="TreeGrafter"/>
</dbReference>
<dbReference type="SUPFAM" id="SSF46565">
    <property type="entry name" value="Chaperone J-domain"/>
    <property type="match status" value="1"/>
</dbReference>
<feature type="transmembrane region" description="Helical" evidence="2">
    <location>
        <begin position="369"/>
        <end position="389"/>
    </location>
</feature>
<name>A0A643K844_9EURY</name>
<evidence type="ECO:0000313" key="4">
    <source>
        <dbReference type="EMBL" id="KAB1189285.1"/>
    </source>
</evidence>
<feature type="transmembrane region" description="Helical" evidence="2">
    <location>
        <begin position="345"/>
        <end position="363"/>
    </location>
</feature>
<dbReference type="Pfam" id="PF00226">
    <property type="entry name" value="DnaJ"/>
    <property type="match status" value="1"/>
</dbReference>
<feature type="compositionally biased region" description="Low complexity" evidence="1">
    <location>
        <begin position="94"/>
        <end position="211"/>
    </location>
</feature>
<evidence type="ECO:0000256" key="2">
    <source>
        <dbReference type="SAM" id="Phobius"/>
    </source>
</evidence>
<dbReference type="SMART" id="SM00271">
    <property type="entry name" value="DnaJ"/>
    <property type="match status" value="1"/>
</dbReference>
<dbReference type="PROSITE" id="PS50076">
    <property type="entry name" value="DNAJ_2"/>
    <property type="match status" value="1"/>
</dbReference>
<dbReference type="InterPro" id="IPR018253">
    <property type="entry name" value="DnaJ_domain_CS"/>
</dbReference>
<dbReference type="InterPro" id="IPR036869">
    <property type="entry name" value="J_dom_sf"/>
</dbReference>
<dbReference type="CDD" id="cd06257">
    <property type="entry name" value="DnaJ"/>
    <property type="match status" value="1"/>
</dbReference>
<keyword evidence="2" id="KW-1133">Transmembrane helix</keyword>
<accession>A0A643K844</accession>
<dbReference type="PANTHER" id="PTHR43096:SF58">
    <property type="entry name" value="CHAPERONE DNAJ-DOMAIN SUPERFAMILY PROTEIN"/>
    <property type="match status" value="1"/>
</dbReference>
<dbReference type="PRINTS" id="PR00625">
    <property type="entry name" value="JDOMAIN"/>
</dbReference>
<comment type="caution">
    <text evidence="4">The sequence shown here is derived from an EMBL/GenBank/DDBJ whole genome shotgun (WGS) entry which is preliminary data.</text>
</comment>
<proteinExistence type="predicted"/>
<protein>
    <submittedName>
        <fullName evidence="4">DnaJ domain-containing protein</fullName>
    </submittedName>
</protein>
<keyword evidence="2" id="KW-0812">Transmembrane</keyword>
<evidence type="ECO:0000256" key="1">
    <source>
        <dbReference type="SAM" id="MobiDB-lite"/>
    </source>
</evidence>
<dbReference type="GO" id="GO:0005737">
    <property type="term" value="C:cytoplasm"/>
    <property type="evidence" value="ECO:0007669"/>
    <property type="project" value="TreeGrafter"/>
</dbReference>